<evidence type="ECO:0000256" key="1">
    <source>
        <dbReference type="SAM" id="SignalP"/>
    </source>
</evidence>
<reference evidence="3" key="2">
    <citation type="submission" date="2020-09" db="EMBL/GenBank/DDBJ databases">
        <authorList>
            <person name="Sun Q."/>
            <person name="Kim S."/>
        </authorList>
    </citation>
    <scope>NUCLEOTIDE SEQUENCE</scope>
    <source>
        <strain evidence="3">KCTC 32422</strain>
    </source>
</reference>
<reference evidence="3" key="1">
    <citation type="journal article" date="2014" name="Int. J. Syst. Evol. Microbiol.">
        <title>Complete genome sequence of Corynebacterium casei LMG S-19264T (=DSM 44701T), isolated from a smear-ripened cheese.</title>
        <authorList>
            <consortium name="US DOE Joint Genome Institute (JGI-PGF)"/>
            <person name="Walter F."/>
            <person name="Albersmeier A."/>
            <person name="Kalinowski J."/>
            <person name="Ruckert C."/>
        </authorList>
    </citation>
    <scope>NUCLEOTIDE SEQUENCE</scope>
    <source>
        <strain evidence="3">KCTC 32422</strain>
    </source>
</reference>
<feature type="chain" id="PRO_5037908351" description="Lysozyme inhibitor LprI-like N-terminal domain-containing protein" evidence="1">
    <location>
        <begin position="30"/>
        <end position="274"/>
    </location>
</feature>
<keyword evidence="1" id="KW-0732">Signal</keyword>
<dbReference type="PANTHER" id="PTHR37549:SF1">
    <property type="entry name" value="LIPOPROTEIN LPRI"/>
    <property type="match status" value="1"/>
</dbReference>
<evidence type="ECO:0000313" key="3">
    <source>
        <dbReference type="EMBL" id="GGZ90585.1"/>
    </source>
</evidence>
<sequence length="274" mass="29402">MISKRIRKPVAIAASTAFLAFLAACGQSAEEGLDQPTENATEATAATVKPSFDCSKASKPQEKLICSDSELAELDVKLADAYSAATQAGDKAAILQAQRQWISQSFNACSDKPCLVAAYQKRLTDIKTPAPVARDDTSNLDQLFELSLMCASATSLTAGALKAQGDPEGDTYETLSKVMGYAASISGIKMGVSYDESSDRYVQALDNYRNSFTKAGQAGKADLDAFMREHGNIQSRCSELIKNPGNFKNLSALSFRVHDNQIDFDQAAAELNLQ</sequence>
<dbReference type="InterPro" id="IPR052755">
    <property type="entry name" value="Lysozyme_Inhibitor_LprI"/>
</dbReference>
<feature type="signal peptide" evidence="1">
    <location>
        <begin position="1"/>
        <end position="29"/>
    </location>
</feature>
<accession>A0A918R9E3</accession>
<comment type="caution">
    <text evidence="3">The sequence shown here is derived from an EMBL/GenBank/DDBJ whole genome shotgun (WGS) entry which is preliminary data.</text>
</comment>
<organism evidence="3 4">
    <name type="scientific">Novosphingobium arvoryzae</name>
    <dbReference type="NCBI Taxonomy" id="1256514"/>
    <lineage>
        <taxon>Bacteria</taxon>
        <taxon>Pseudomonadati</taxon>
        <taxon>Pseudomonadota</taxon>
        <taxon>Alphaproteobacteria</taxon>
        <taxon>Sphingomonadales</taxon>
        <taxon>Sphingomonadaceae</taxon>
        <taxon>Novosphingobium</taxon>
    </lineage>
</organism>
<dbReference type="PROSITE" id="PS51257">
    <property type="entry name" value="PROKAR_LIPOPROTEIN"/>
    <property type="match status" value="1"/>
</dbReference>
<protein>
    <recommendedName>
        <fullName evidence="2">Lysozyme inhibitor LprI-like N-terminal domain-containing protein</fullName>
    </recommendedName>
</protein>
<gene>
    <name evidence="3" type="ORF">GCM10011617_06930</name>
</gene>
<evidence type="ECO:0000259" key="2">
    <source>
        <dbReference type="Pfam" id="PF07007"/>
    </source>
</evidence>
<dbReference type="GO" id="GO:0005576">
    <property type="term" value="C:extracellular region"/>
    <property type="evidence" value="ECO:0007669"/>
    <property type="project" value="TreeGrafter"/>
</dbReference>
<proteinExistence type="predicted"/>
<dbReference type="Pfam" id="PF07007">
    <property type="entry name" value="LprI"/>
    <property type="match status" value="1"/>
</dbReference>
<feature type="domain" description="Lysozyme inhibitor LprI-like N-terminal" evidence="2">
    <location>
        <begin position="54"/>
        <end position="111"/>
    </location>
</feature>
<dbReference type="AlphaFoldDB" id="A0A918R9E3"/>
<dbReference type="PANTHER" id="PTHR37549">
    <property type="entry name" value="LIPOPROTEIN LPRI"/>
    <property type="match status" value="1"/>
</dbReference>
<dbReference type="RefSeq" id="WP_189539047.1">
    <property type="nucleotide sequence ID" value="NZ_BMZD01000002.1"/>
</dbReference>
<dbReference type="Proteomes" id="UP000634139">
    <property type="component" value="Unassembled WGS sequence"/>
</dbReference>
<name>A0A918R9E3_9SPHN</name>
<dbReference type="InterPro" id="IPR009739">
    <property type="entry name" value="LprI-like_N"/>
</dbReference>
<evidence type="ECO:0000313" key="4">
    <source>
        <dbReference type="Proteomes" id="UP000634139"/>
    </source>
</evidence>
<keyword evidence="4" id="KW-1185">Reference proteome</keyword>
<dbReference type="EMBL" id="BMZD01000002">
    <property type="protein sequence ID" value="GGZ90585.1"/>
    <property type="molecule type" value="Genomic_DNA"/>
</dbReference>